<dbReference type="STRING" id="1429083.GCA_001885685_03385"/>
<accession>A0A1H7I630</accession>
<evidence type="ECO:0000313" key="1">
    <source>
        <dbReference type="EMBL" id="SEK57282.1"/>
    </source>
</evidence>
<protein>
    <submittedName>
        <fullName evidence="1">Uncharacterized protein</fullName>
    </submittedName>
</protein>
<dbReference type="Proteomes" id="UP000185766">
    <property type="component" value="Unassembled WGS sequence"/>
</dbReference>
<dbReference type="EMBL" id="FOAS01000003">
    <property type="protein sequence ID" value="SEK57282.1"/>
    <property type="molecule type" value="Genomic_DNA"/>
</dbReference>
<keyword evidence="2" id="KW-1185">Reference proteome</keyword>
<proteinExistence type="predicted"/>
<dbReference type="AlphaFoldDB" id="A0A1H7I630"/>
<organism evidence="1 2">
    <name type="scientific">Atopomonas hussainii</name>
    <dbReference type="NCBI Taxonomy" id="1429083"/>
    <lineage>
        <taxon>Bacteria</taxon>
        <taxon>Pseudomonadati</taxon>
        <taxon>Pseudomonadota</taxon>
        <taxon>Gammaproteobacteria</taxon>
        <taxon>Pseudomonadales</taxon>
        <taxon>Pseudomonadaceae</taxon>
        <taxon>Atopomonas</taxon>
    </lineage>
</organism>
<gene>
    <name evidence="1" type="ORF">SAMN05216214_103189</name>
</gene>
<reference evidence="1 2" key="1">
    <citation type="submission" date="2016-10" db="EMBL/GenBank/DDBJ databases">
        <authorList>
            <person name="de Groot N.N."/>
        </authorList>
    </citation>
    <scope>NUCLEOTIDE SEQUENCE [LARGE SCALE GENOMIC DNA]</scope>
    <source>
        <strain evidence="1 2">JCM 19513</strain>
    </source>
</reference>
<evidence type="ECO:0000313" key="2">
    <source>
        <dbReference type="Proteomes" id="UP000185766"/>
    </source>
</evidence>
<sequence>MSQRYIKLSLFHRLLAALCVGLNMLCAGLAWGDISNDARRWAELRQVPGHFMGAAPNPAVDHWQGEKHQLMRRLFEYSWQQALPEAELLKLWGAPDKIWPADDPKAAALVRMTEWRGKPAGRLLAYHWRGEHDQLLFAVDEQGLLRAAGWMMVWE</sequence>
<name>A0A1H7I630_9GAMM</name>